<gene>
    <name evidence="1" type="primary">sda</name>
    <name evidence="1" type="ORF">ACFPU1_10060</name>
</gene>
<protein>
    <submittedName>
        <fullName evidence="1">Sporulation histidine kinase inhibitor Sda</fullName>
    </submittedName>
</protein>
<dbReference type="EMBL" id="JBHSOZ010000004">
    <property type="protein sequence ID" value="MFC5713128.1"/>
    <property type="molecule type" value="Genomic_DNA"/>
</dbReference>
<dbReference type="Proteomes" id="UP001596142">
    <property type="component" value="Unassembled WGS sequence"/>
</dbReference>
<proteinExistence type="predicted"/>
<reference evidence="2" key="1">
    <citation type="journal article" date="2019" name="Int. J. Syst. Evol. Microbiol.">
        <title>The Global Catalogue of Microorganisms (GCM) 10K type strain sequencing project: providing services to taxonomists for standard genome sequencing and annotation.</title>
        <authorList>
            <consortium name="The Broad Institute Genomics Platform"/>
            <consortium name="The Broad Institute Genome Sequencing Center for Infectious Disease"/>
            <person name="Wu L."/>
            <person name="Ma J."/>
        </authorList>
    </citation>
    <scope>NUCLEOTIDE SEQUENCE [LARGE SCALE GENOMIC DNA]</scope>
    <source>
        <strain evidence="2">CECT 7184</strain>
    </source>
</reference>
<keyword evidence="1" id="KW-0649">Protein kinase inhibitor</keyword>
<dbReference type="Pfam" id="PF08970">
    <property type="entry name" value="Sda"/>
    <property type="match status" value="1"/>
</dbReference>
<name>A0ABW0YRE1_9BACI</name>
<dbReference type="SUPFAM" id="SSF100985">
    <property type="entry name" value="Sporulation inhibitor Sda"/>
    <property type="match status" value="1"/>
</dbReference>
<organism evidence="1 2">
    <name type="scientific">Thalassorhabdus alkalitolerans</name>
    <dbReference type="NCBI Taxonomy" id="2282697"/>
    <lineage>
        <taxon>Bacteria</taxon>
        <taxon>Bacillati</taxon>
        <taxon>Bacillota</taxon>
        <taxon>Bacilli</taxon>
        <taxon>Bacillales</taxon>
        <taxon>Bacillaceae</taxon>
        <taxon>Thalassorhabdus</taxon>
    </lineage>
</organism>
<accession>A0ABW0YRE1</accession>
<dbReference type="GO" id="GO:0004860">
    <property type="term" value="F:protein kinase inhibitor activity"/>
    <property type="evidence" value="ECO:0007669"/>
    <property type="project" value="UniProtKB-KW"/>
</dbReference>
<dbReference type="RefSeq" id="WP_385943539.1">
    <property type="nucleotide sequence ID" value="NZ_JBHSPG010000005.1"/>
</dbReference>
<evidence type="ECO:0000313" key="2">
    <source>
        <dbReference type="Proteomes" id="UP001596142"/>
    </source>
</evidence>
<keyword evidence="2" id="KW-1185">Reference proteome</keyword>
<dbReference type="InterPro" id="IPR015064">
    <property type="entry name" value="Sda"/>
</dbReference>
<comment type="caution">
    <text evidence="1">The sequence shown here is derived from an EMBL/GenBank/DDBJ whole genome shotgun (WGS) entry which is preliminary data.</text>
</comment>
<dbReference type="InterPro" id="IPR036916">
    <property type="entry name" value="Sda_sf"/>
</dbReference>
<sequence length="53" mass="6062">MKDETLLDALFKALTLNLDSNFIHLLKQEADRRDILLNQSCKLSSAPKFKQEG</sequence>
<dbReference type="Gene3D" id="1.10.287.1100">
    <property type="entry name" value="Sporulation inhibitor A"/>
    <property type="match status" value="1"/>
</dbReference>
<evidence type="ECO:0000313" key="1">
    <source>
        <dbReference type="EMBL" id="MFC5713128.1"/>
    </source>
</evidence>